<keyword evidence="3" id="KW-1185">Reference proteome</keyword>
<dbReference type="EnsemblPlants" id="OMERI01G25640.1">
    <property type="protein sequence ID" value="OMERI01G25640.1"/>
    <property type="gene ID" value="OMERI01G25640"/>
</dbReference>
<dbReference type="Gramene" id="OMERI01G25640.1">
    <property type="protein sequence ID" value="OMERI01G25640.1"/>
    <property type="gene ID" value="OMERI01G25640"/>
</dbReference>
<organism evidence="2">
    <name type="scientific">Oryza meridionalis</name>
    <dbReference type="NCBI Taxonomy" id="40149"/>
    <lineage>
        <taxon>Eukaryota</taxon>
        <taxon>Viridiplantae</taxon>
        <taxon>Streptophyta</taxon>
        <taxon>Embryophyta</taxon>
        <taxon>Tracheophyta</taxon>
        <taxon>Spermatophyta</taxon>
        <taxon>Magnoliopsida</taxon>
        <taxon>Liliopsida</taxon>
        <taxon>Poales</taxon>
        <taxon>Poaceae</taxon>
        <taxon>BOP clade</taxon>
        <taxon>Oryzoideae</taxon>
        <taxon>Oryzeae</taxon>
        <taxon>Oryzinae</taxon>
        <taxon>Oryza</taxon>
    </lineage>
</organism>
<evidence type="ECO:0000313" key="2">
    <source>
        <dbReference type="EnsemblPlants" id="OMERI01G25640.1"/>
    </source>
</evidence>
<evidence type="ECO:0000256" key="1">
    <source>
        <dbReference type="SAM" id="MobiDB-lite"/>
    </source>
</evidence>
<reference evidence="2" key="2">
    <citation type="submission" date="2018-05" db="EMBL/GenBank/DDBJ databases">
        <title>OmerRS3 (Oryza meridionalis Reference Sequence Version 3).</title>
        <authorList>
            <person name="Zhang J."/>
            <person name="Kudrna D."/>
            <person name="Lee S."/>
            <person name="Talag J."/>
            <person name="Welchert J."/>
            <person name="Wing R.A."/>
        </authorList>
    </citation>
    <scope>NUCLEOTIDE SEQUENCE [LARGE SCALE GENOMIC DNA]</scope>
    <source>
        <strain evidence="2">cv. OR44</strain>
    </source>
</reference>
<dbReference type="HOGENOM" id="CLU_2487169_0_0_1"/>
<proteinExistence type="predicted"/>
<dbReference type="Proteomes" id="UP000008021">
    <property type="component" value="Chromosome 1"/>
</dbReference>
<name>A0A0E0C6N2_9ORYZ</name>
<reference evidence="2" key="1">
    <citation type="submission" date="2015-04" db="UniProtKB">
        <authorList>
            <consortium name="EnsemblPlants"/>
        </authorList>
    </citation>
    <scope>IDENTIFICATION</scope>
</reference>
<evidence type="ECO:0000313" key="3">
    <source>
        <dbReference type="Proteomes" id="UP000008021"/>
    </source>
</evidence>
<dbReference type="AlphaFoldDB" id="A0A0E0C6N2"/>
<protein>
    <submittedName>
        <fullName evidence="2">Uncharacterized protein</fullName>
    </submittedName>
</protein>
<feature type="region of interest" description="Disordered" evidence="1">
    <location>
        <begin position="1"/>
        <end position="31"/>
    </location>
</feature>
<sequence>MGPSSRVAAASGSTGIRRAPTPSGSSLDSQSVSVSAAPIFARATPARARLVTAPHAPVAPSASHVFTRAASTIAKSVAAEPWNSQRG</sequence>
<accession>A0A0E0C6N2</accession>